<dbReference type="InterPro" id="IPR001460">
    <property type="entry name" value="PCN-bd_Tpept"/>
</dbReference>
<dbReference type="InterPro" id="IPR005311">
    <property type="entry name" value="PBP_dimer"/>
</dbReference>
<dbReference type="EMBL" id="DXEX01000277">
    <property type="protein sequence ID" value="HIX60608.1"/>
    <property type="molecule type" value="Genomic_DNA"/>
</dbReference>
<accession>A0A9D2B488</accession>
<dbReference type="InterPro" id="IPR050515">
    <property type="entry name" value="Beta-lactam/transpept"/>
</dbReference>
<dbReference type="PANTHER" id="PTHR30627">
    <property type="entry name" value="PEPTIDOGLYCAN D,D-TRANSPEPTIDASE"/>
    <property type="match status" value="1"/>
</dbReference>
<comment type="similarity">
    <text evidence="2">Belongs to the transpeptidase family.</text>
</comment>
<gene>
    <name evidence="7" type="ORF">IAA45_12995</name>
</gene>
<evidence type="ECO:0000256" key="3">
    <source>
        <dbReference type="ARBA" id="ARBA00023136"/>
    </source>
</evidence>
<evidence type="ECO:0000313" key="8">
    <source>
        <dbReference type="Proteomes" id="UP000886817"/>
    </source>
</evidence>
<reference evidence="7" key="1">
    <citation type="journal article" date="2021" name="PeerJ">
        <title>Extensive microbial diversity within the chicken gut microbiome revealed by metagenomics and culture.</title>
        <authorList>
            <person name="Gilroy R."/>
            <person name="Ravi A."/>
            <person name="Getino M."/>
            <person name="Pursley I."/>
            <person name="Horton D.L."/>
            <person name="Alikhan N.F."/>
            <person name="Baker D."/>
            <person name="Gharbi K."/>
            <person name="Hall N."/>
            <person name="Watson M."/>
            <person name="Adriaenssens E.M."/>
            <person name="Foster-Nyarko E."/>
            <person name="Jarju S."/>
            <person name="Secka A."/>
            <person name="Antonio M."/>
            <person name="Oren A."/>
            <person name="Chaudhuri R.R."/>
            <person name="La Ragione R."/>
            <person name="Hildebrand F."/>
            <person name="Pallen M.J."/>
        </authorList>
    </citation>
    <scope>NUCLEOTIDE SEQUENCE</scope>
    <source>
        <strain evidence="7">ChiSjej1B19-8411</strain>
    </source>
</reference>
<dbReference type="Pfam" id="PF03717">
    <property type="entry name" value="PBP_dimer"/>
    <property type="match status" value="1"/>
</dbReference>
<evidence type="ECO:0000259" key="6">
    <source>
        <dbReference type="Pfam" id="PF03717"/>
    </source>
</evidence>
<organism evidence="7 8">
    <name type="scientific">Candidatus Blautia gallistercoris</name>
    <dbReference type="NCBI Taxonomy" id="2838490"/>
    <lineage>
        <taxon>Bacteria</taxon>
        <taxon>Bacillati</taxon>
        <taxon>Bacillota</taxon>
        <taxon>Clostridia</taxon>
        <taxon>Lachnospirales</taxon>
        <taxon>Lachnospiraceae</taxon>
        <taxon>Blautia</taxon>
    </lineage>
</organism>
<dbReference type="GO" id="GO:0071555">
    <property type="term" value="P:cell wall organization"/>
    <property type="evidence" value="ECO:0007669"/>
    <property type="project" value="TreeGrafter"/>
</dbReference>
<feature type="transmembrane region" description="Helical" evidence="4">
    <location>
        <begin position="12"/>
        <end position="35"/>
    </location>
</feature>
<evidence type="ECO:0000256" key="1">
    <source>
        <dbReference type="ARBA" id="ARBA00004370"/>
    </source>
</evidence>
<dbReference type="Pfam" id="PF00905">
    <property type="entry name" value="Transpeptidase"/>
    <property type="match status" value="1"/>
</dbReference>
<keyword evidence="3 4" id="KW-0472">Membrane</keyword>
<comment type="caution">
    <text evidence="7">The sequence shown here is derived from an EMBL/GenBank/DDBJ whole genome shotgun (WGS) entry which is preliminary data.</text>
</comment>
<feature type="domain" description="Penicillin-binding protein dimerisation" evidence="6">
    <location>
        <begin position="55"/>
        <end position="201"/>
    </location>
</feature>
<proteinExistence type="inferred from homology"/>
<comment type="subcellular location">
    <subcellularLocation>
        <location evidence="1">Membrane</location>
    </subcellularLocation>
</comment>
<protein>
    <submittedName>
        <fullName evidence="7">Peptidoglycan glycosyltransferase</fullName>
    </submittedName>
</protein>
<dbReference type="InterPro" id="IPR036138">
    <property type="entry name" value="PBP_dimer_sf"/>
</dbReference>
<dbReference type="PANTHER" id="PTHR30627:SF1">
    <property type="entry name" value="PEPTIDOGLYCAN D,D-TRANSPEPTIDASE FTSI"/>
    <property type="match status" value="1"/>
</dbReference>
<dbReference type="Gene3D" id="3.90.1310.10">
    <property type="entry name" value="Penicillin-binding protein 2a (Domain 2)"/>
    <property type="match status" value="1"/>
</dbReference>
<evidence type="ECO:0000256" key="4">
    <source>
        <dbReference type="SAM" id="Phobius"/>
    </source>
</evidence>
<sequence>MKKNKTFHKRKVLVVFVCCVCLLLGLIGRLVYLMVFRAEYYAEKAQELHEREREIKAARGRIIDARGNVLADNRTVCTISVIHSQIQDPEAVISMLSRELEMEEETVRQRVEKVSSIERIKANVDKEVGDRIRDQEMPGVKVDEDYKRYYPYGSLASKVLGFTGGDNQGIVGLEVVYEEYLQGIPGKILTTTDARGVEIDEIGESRVDPVEGYDLRVSLDSNIQKFAEQAAAKVMEEKEAERVSILMLDPRDGEILAMVNVPEFDLNDPFTLPENVDTSNMTEQEQQDALNQMWRNPCLNDTYEPGSTFKIITMSAGLEEGVVSLEDTFTCPGFRVVEDRRIHCHKRQGHGAETFLEAAENSCNPVFIDVGLRLGVDNYYKYFQQFGLLELTGIDLPGEAGTIMHEKKNIGQVELATISFGQSFQITPIQLATTVSSLINGGTRVTPHLGVAVQTRDGSYVKKLKYDTEEGIVSPQTSETVRYILEKVVSEGSGNKGAVEGYTIGGKTATSQTLPRSANRYISSFLGFAPAEDPKVLCLCIIHDPQGIYYGGTIAAPVVQSIFENVLPYLGIEKTAAVTEGAEEGTGE</sequence>
<dbReference type="GO" id="GO:0005886">
    <property type="term" value="C:plasma membrane"/>
    <property type="evidence" value="ECO:0007669"/>
    <property type="project" value="TreeGrafter"/>
</dbReference>
<keyword evidence="4" id="KW-1133">Transmembrane helix</keyword>
<dbReference type="SUPFAM" id="SSF56519">
    <property type="entry name" value="Penicillin binding protein dimerisation domain"/>
    <property type="match status" value="1"/>
</dbReference>
<evidence type="ECO:0000313" key="7">
    <source>
        <dbReference type="EMBL" id="HIX60608.1"/>
    </source>
</evidence>
<keyword evidence="4" id="KW-0812">Transmembrane</keyword>
<name>A0A9D2B488_9FIRM</name>
<dbReference type="Proteomes" id="UP000886817">
    <property type="component" value="Unassembled WGS sequence"/>
</dbReference>
<dbReference type="AlphaFoldDB" id="A0A9D2B488"/>
<dbReference type="SUPFAM" id="SSF56601">
    <property type="entry name" value="beta-lactamase/transpeptidase-like"/>
    <property type="match status" value="1"/>
</dbReference>
<dbReference type="GO" id="GO:0008658">
    <property type="term" value="F:penicillin binding"/>
    <property type="evidence" value="ECO:0007669"/>
    <property type="project" value="InterPro"/>
</dbReference>
<reference evidence="7" key="2">
    <citation type="submission" date="2021-04" db="EMBL/GenBank/DDBJ databases">
        <authorList>
            <person name="Gilroy R."/>
        </authorList>
    </citation>
    <scope>NUCLEOTIDE SEQUENCE</scope>
    <source>
        <strain evidence="7">ChiSjej1B19-8411</strain>
    </source>
</reference>
<feature type="domain" description="Penicillin-binding protein transpeptidase" evidence="5">
    <location>
        <begin position="244"/>
        <end position="564"/>
    </location>
</feature>
<dbReference type="InterPro" id="IPR012338">
    <property type="entry name" value="Beta-lactam/transpept-like"/>
</dbReference>
<dbReference type="Gene3D" id="3.40.710.10">
    <property type="entry name" value="DD-peptidase/beta-lactamase superfamily"/>
    <property type="match status" value="1"/>
</dbReference>
<evidence type="ECO:0000256" key="2">
    <source>
        <dbReference type="ARBA" id="ARBA00007171"/>
    </source>
</evidence>
<evidence type="ECO:0000259" key="5">
    <source>
        <dbReference type="Pfam" id="PF00905"/>
    </source>
</evidence>